<dbReference type="PROSITE" id="PS50800">
    <property type="entry name" value="SAP"/>
    <property type="match status" value="1"/>
</dbReference>
<evidence type="ECO:0000256" key="3">
    <source>
        <dbReference type="ARBA" id="ARBA00005240"/>
    </source>
</evidence>
<evidence type="ECO:0000256" key="6">
    <source>
        <dbReference type="ARBA" id="ARBA00022454"/>
    </source>
</evidence>
<reference evidence="23" key="1">
    <citation type="submission" date="2023-06" db="EMBL/GenBank/DDBJ databases">
        <title>Genome-scale phylogeny and comparative genomics of the fungal order Sordariales.</title>
        <authorList>
            <consortium name="Lawrence Berkeley National Laboratory"/>
            <person name="Hensen N."/>
            <person name="Bonometti L."/>
            <person name="Westerberg I."/>
            <person name="Brannstrom I.O."/>
            <person name="Guillou S."/>
            <person name="Cros-Aarteil S."/>
            <person name="Calhoun S."/>
            <person name="Haridas S."/>
            <person name="Kuo A."/>
            <person name="Mondo S."/>
            <person name="Pangilinan J."/>
            <person name="Riley R."/>
            <person name="Labutti K."/>
            <person name="Andreopoulos B."/>
            <person name="Lipzen A."/>
            <person name="Chen C."/>
            <person name="Yanf M."/>
            <person name="Daum C."/>
            <person name="Ng V."/>
            <person name="Clum A."/>
            <person name="Steindorff A."/>
            <person name="Ohm R."/>
            <person name="Martin F."/>
            <person name="Silar P."/>
            <person name="Natvig D."/>
            <person name="Lalanne C."/>
            <person name="Gautier V."/>
            <person name="Ament-Velasquez S.L."/>
            <person name="Kruys A."/>
            <person name="Hutchinson M.I."/>
            <person name="Powell A.J."/>
            <person name="Barry K."/>
            <person name="Miller A.N."/>
            <person name="Grigoriev I.V."/>
            <person name="Debuchy R."/>
            <person name="Gladieux P."/>
            <person name="Thoren M.H."/>
            <person name="Johannesson H."/>
        </authorList>
    </citation>
    <scope>NUCLEOTIDE SEQUENCE</scope>
    <source>
        <strain evidence="23">8032-3</strain>
    </source>
</reference>
<dbReference type="EMBL" id="MU839010">
    <property type="protein sequence ID" value="KAK1766852.1"/>
    <property type="molecule type" value="Genomic_DNA"/>
</dbReference>
<evidence type="ECO:0000256" key="13">
    <source>
        <dbReference type="ARBA" id="ARBA00023125"/>
    </source>
</evidence>
<evidence type="ECO:0000256" key="17">
    <source>
        <dbReference type="ARBA" id="ARBA00024890"/>
    </source>
</evidence>
<dbReference type="InterPro" id="IPR006165">
    <property type="entry name" value="Ku70"/>
</dbReference>
<dbReference type="NCBIfam" id="TIGR00578">
    <property type="entry name" value="ku70"/>
    <property type="match status" value="1"/>
</dbReference>
<feature type="region of interest" description="Disordered" evidence="21">
    <location>
        <begin position="561"/>
        <end position="603"/>
    </location>
</feature>
<feature type="compositionally biased region" description="Basic and acidic residues" evidence="21">
    <location>
        <begin position="1"/>
        <end position="13"/>
    </location>
</feature>
<dbReference type="SUPFAM" id="SSF100939">
    <property type="entry name" value="SPOC domain-like"/>
    <property type="match status" value="1"/>
</dbReference>
<dbReference type="InterPro" id="IPR036465">
    <property type="entry name" value="vWFA_dom_sf"/>
</dbReference>
<keyword evidence="7" id="KW-0547">Nucleotide-binding</keyword>
<dbReference type="FunFam" id="2.40.290.10:FF:000001">
    <property type="entry name" value="X-ray repair cross complementing 6"/>
    <property type="match status" value="1"/>
</dbReference>
<dbReference type="EC" id="3.6.4.12" evidence="4"/>
<dbReference type="GO" id="GO:0003684">
    <property type="term" value="F:damaged DNA binding"/>
    <property type="evidence" value="ECO:0007669"/>
    <property type="project" value="InterPro"/>
</dbReference>
<dbReference type="CDD" id="cd00788">
    <property type="entry name" value="KU70"/>
    <property type="match status" value="1"/>
</dbReference>
<dbReference type="Gene3D" id="1.10.720.30">
    <property type="entry name" value="SAP domain"/>
    <property type="match status" value="1"/>
</dbReference>
<dbReference type="SMART" id="SM00513">
    <property type="entry name" value="SAP"/>
    <property type="match status" value="1"/>
</dbReference>
<dbReference type="SUPFAM" id="SSF53300">
    <property type="entry name" value="vWA-like"/>
    <property type="match status" value="1"/>
</dbReference>
<dbReference type="Pfam" id="PF02735">
    <property type="entry name" value="Ku"/>
    <property type="match status" value="1"/>
</dbReference>
<evidence type="ECO:0000256" key="8">
    <source>
        <dbReference type="ARBA" id="ARBA00022763"/>
    </source>
</evidence>
<organism evidence="23 24">
    <name type="scientific">Phialemonium atrogriseum</name>
    <dbReference type="NCBI Taxonomy" id="1093897"/>
    <lineage>
        <taxon>Eukaryota</taxon>
        <taxon>Fungi</taxon>
        <taxon>Dikarya</taxon>
        <taxon>Ascomycota</taxon>
        <taxon>Pezizomycotina</taxon>
        <taxon>Sordariomycetes</taxon>
        <taxon>Sordariomycetidae</taxon>
        <taxon>Cephalothecales</taxon>
        <taxon>Cephalothecaceae</taxon>
        <taxon>Phialemonium</taxon>
    </lineage>
</organism>
<dbReference type="Gene3D" id="3.40.50.410">
    <property type="entry name" value="von Willebrand factor, type A domain"/>
    <property type="match status" value="1"/>
</dbReference>
<dbReference type="GO" id="GO:0000723">
    <property type="term" value="P:telomere maintenance"/>
    <property type="evidence" value="ECO:0007669"/>
    <property type="project" value="InterPro"/>
</dbReference>
<keyword evidence="6" id="KW-0158">Chromosome</keyword>
<dbReference type="InterPro" id="IPR006164">
    <property type="entry name" value="DNA_bd_Ku70/Ku80"/>
</dbReference>
<evidence type="ECO:0000256" key="10">
    <source>
        <dbReference type="ARBA" id="ARBA00022806"/>
    </source>
</evidence>
<evidence type="ECO:0000259" key="22">
    <source>
        <dbReference type="PROSITE" id="PS50800"/>
    </source>
</evidence>
<dbReference type="Gene3D" id="1.10.1600.10">
    <property type="match status" value="1"/>
</dbReference>
<dbReference type="InterPro" id="IPR016194">
    <property type="entry name" value="SPOC-like_C_dom_sf"/>
</dbReference>
<dbReference type="InterPro" id="IPR005161">
    <property type="entry name" value="Ku_N"/>
</dbReference>
<dbReference type="InterPro" id="IPR047087">
    <property type="entry name" value="KU70_core_dom"/>
</dbReference>
<evidence type="ECO:0000256" key="21">
    <source>
        <dbReference type="SAM" id="MobiDB-lite"/>
    </source>
</evidence>
<evidence type="ECO:0000256" key="15">
    <source>
        <dbReference type="ARBA" id="ARBA00023204"/>
    </source>
</evidence>
<evidence type="ECO:0000256" key="7">
    <source>
        <dbReference type="ARBA" id="ARBA00022741"/>
    </source>
</evidence>
<keyword evidence="8" id="KW-0227">DNA damage</keyword>
<feature type="region of interest" description="Disordered" evidence="21">
    <location>
        <begin position="1"/>
        <end position="24"/>
    </location>
</feature>
<dbReference type="GeneID" id="85311248"/>
<accession>A0AAJ0C1A8</accession>
<dbReference type="GO" id="GO:0043564">
    <property type="term" value="C:Ku70:Ku80 complex"/>
    <property type="evidence" value="ECO:0007669"/>
    <property type="project" value="InterPro"/>
</dbReference>
<dbReference type="Gene3D" id="4.10.970.10">
    <property type="entry name" value="Ku70, bridge and pillars"/>
    <property type="match status" value="1"/>
</dbReference>
<gene>
    <name evidence="23" type="ORF">QBC33DRAFT_540422</name>
</gene>
<evidence type="ECO:0000256" key="19">
    <source>
        <dbReference type="ARBA" id="ARBA00047995"/>
    </source>
</evidence>
<dbReference type="FunFam" id="3.40.50.410:FF:000071">
    <property type="entry name" value="ATP-dependent DNA helicase II subunit 1"/>
    <property type="match status" value="1"/>
</dbReference>
<keyword evidence="15" id="KW-0234">DNA repair</keyword>
<dbReference type="Pfam" id="PF03731">
    <property type="entry name" value="Ku_N"/>
    <property type="match status" value="1"/>
</dbReference>
<comment type="catalytic activity">
    <reaction evidence="19">
        <text>ATP + H2O = ADP + phosphate + H(+)</text>
        <dbReference type="Rhea" id="RHEA:13065"/>
        <dbReference type="ChEBI" id="CHEBI:15377"/>
        <dbReference type="ChEBI" id="CHEBI:15378"/>
        <dbReference type="ChEBI" id="CHEBI:30616"/>
        <dbReference type="ChEBI" id="CHEBI:43474"/>
        <dbReference type="ChEBI" id="CHEBI:456216"/>
        <dbReference type="EC" id="3.6.4.12"/>
    </reaction>
</comment>
<dbReference type="GO" id="GO:0000781">
    <property type="term" value="C:chromosome, telomeric region"/>
    <property type="evidence" value="ECO:0007669"/>
    <property type="project" value="UniProtKB-SubCell"/>
</dbReference>
<evidence type="ECO:0000313" key="23">
    <source>
        <dbReference type="EMBL" id="KAK1766852.1"/>
    </source>
</evidence>
<dbReference type="Pfam" id="PF02037">
    <property type="entry name" value="SAP"/>
    <property type="match status" value="1"/>
</dbReference>
<keyword evidence="16" id="KW-0539">Nucleus</keyword>
<name>A0AAJ0C1A8_9PEZI</name>
<dbReference type="InterPro" id="IPR027388">
    <property type="entry name" value="Ku70_bridge/pillars_dom_sf"/>
</dbReference>
<comment type="subcellular location">
    <subcellularLocation>
        <location evidence="2">Chromosome</location>
        <location evidence="2">Telomere</location>
    </subcellularLocation>
    <subcellularLocation>
        <location evidence="1">Nucleus</location>
    </subcellularLocation>
</comment>
<dbReference type="SMART" id="SM00559">
    <property type="entry name" value="Ku78"/>
    <property type="match status" value="1"/>
</dbReference>
<proteinExistence type="inferred from homology"/>
<evidence type="ECO:0000256" key="2">
    <source>
        <dbReference type="ARBA" id="ARBA00004574"/>
    </source>
</evidence>
<dbReference type="FunFam" id="1.10.1600.10:FF:000004">
    <property type="entry name" value="ATP-dependent DNA helicase II subunit 1"/>
    <property type="match status" value="1"/>
</dbReference>
<dbReference type="InterPro" id="IPR005160">
    <property type="entry name" value="Ku_C"/>
</dbReference>
<dbReference type="GO" id="GO:0016787">
    <property type="term" value="F:hydrolase activity"/>
    <property type="evidence" value="ECO:0007669"/>
    <property type="project" value="UniProtKB-KW"/>
</dbReference>
<keyword evidence="10" id="KW-0347">Helicase</keyword>
<dbReference type="PANTHER" id="PTHR12604:SF2">
    <property type="entry name" value="X-RAY REPAIR CROSS-COMPLEMENTING PROTEIN 6"/>
    <property type="match status" value="1"/>
</dbReference>
<feature type="domain" description="SAP" evidence="22">
    <location>
        <begin position="608"/>
        <end position="642"/>
    </location>
</feature>
<dbReference type="InterPro" id="IPR036361">
    <property type="entry name" value="SAP_dom_sf"/>
</dbReference>
<dbReference type="CDD" id="cd01458">
    <property type="entry name" value="vWA_ku"/>
    <property type="match status" value="1"/>
</dbReference>
<dbReference type="Gene3D" id="2.40.290.10">
    <property type="match status" value="1"/>
</dbReference>
<dbReference type="InterPro" id="IPR003034">
    <property type="entry name" value="SAP_dom"/>
</dbReference>
<feature type="compositionally biased region" description="Polar residues" evidence="21">
    <location>
        <begin position="580"/>
        <end position="598"/>
    </location>
</feature>
<dbReference type="PANTHER" id="PTHR12604">
    <property type="entry name" value="KU AUTOANTIGEN DNA HELICASE"/>
    <property type="match status" value="1"/>
</dbReference>
<dbReference type="PIRSF" id="PIRSF003033">
    <property type="entry name" value="Ku70"/>
    <property type="match status" value="1"/>
</dbReference>
<evidence type="ECO:0000313" key="24">
    <source>
        <dbReference type="Proteomes" id="UP001244011"/>
    </source>
</evidence>
<evidence type="ECO:0000256" key="11">
    <source>
        <dbReference type="ARBA" id="ARBA00022840"/>
    </source>
</evidence>
<evidence type="ECO:0000256" key="9">
    <source>
        <dbReference type="ARBA" id="ARBA00022801"/>
    </source>
</evidence>
<evidence type="ECO:0000256" key="16">
    <source>
        <dbReference type="ARBA" id="ARBA00023242"/>
    </source>
</evidence>
<evidence type="ECO:0000256" key="12">
    <source>
        <dbReference type="ARBA" id="ARBA00022895"/>
    </source>
</evidence>
<evidence type="ECO:0000256" key="5">
    <source>
        <dbReference type="ARBA" id="ARBA00021796"/>
    </source>
</evidence>
<dbReference type="GO" id="GO:0005524">
    <property type="term" value="F:ATP binding"/>
    <property type="evidence" value="ECO:0007669"/>
    <property type="project" value="UniProtKB-KW"/>
</dbReference>
<evidence type="ECO:0000256" key="18">
    <source>
        <dbReference type="ARBA" id="ARBA00031811"/>
    </source>
</evidence>
<feature type="active site" description="Schiff-base intermediate with DNA; for 5'-deoxyribose-5-phosphate lyase activity" evidence="20">
    <location>
        <position position="26"/>
    </location>
</feature>
<keyword evidence="12" id="KW-0779">Telomere</keyword>
<evidence type="ECO:0000256" key="4">
    <source>
        <dbReference type="ARBA" id="ARBA00012551"/>
    </source>
</evidence>
<keyword evidence="11" id="KW-0067">ATP-binding</keyword>
<comment type="similarity">
    <text evidence="3">Belongs to the ku70 family.</text>
</comment>
<dbReference type="GO" id="GO:0003690">
    <property type="term" value="F:double-stranded DNA binding"/>
    <property type="evidence" value="ECO:0007669"/>
    <property type="project" value="TreeGrafter"/>
</dbReference>
<dbReference type="SUPFAM" id="SSF68906">
    <property type="entry name" value="SAP domain"/>
    <property type="match status" value="1"/>
</dbReference>
<sequence>MAWGRDEERRENAEEGEEEIDETDYKAQKDAIIFAIDVSKSMADPPPAGDAKKAGDSAIAAALKCAYQIMQQRIIAQPKDMMGILLFGTKKSKFRDENNGRSAYPHCYVFIDLDVPSAEDVMTLKSLVEEGEDPDDVLTPTDETVAMSNVLFCANQIFTTNAPNFGSRRLFIITDNDDPQAGDKQARSAAAVRAKDLYDLGVVIELFPISHEEKRFDLSKFYDDIVYSDPAGDSSSPEEIKTSRSGDGLTLLNSLISNINSKQTPKRSYFSNLPFDIAPGLRISIKGYHILHRQVPARTCYVWLGGEKAELAVGETTKLDSDARTVEKSEIKKAYKFGGEFVYFNPEELKGLKSFGETGLRIIGFKPRTLLPNWASVKKSTFIYPSEDDYVGSTRVFSALWQKLLKDQKMALAWFISRSNANPILVAVLPSRSPDDHESATSFLPAGLWLYPLPFADDIRNVDLNSTTRCSNELIDHMRVIVQNLQLPKAVYNPTKYPNPALQWHYRILQTLALEEEIPEHPEDATLPRYKAINKRVGGYLVDWDKGVDAEAKKLADSRAIKREAEDGDDDRPKKRAKPANSTTSSKKAPGSSMNNAQLKLAAEQDTLKKMTVAELKDVMASKGLSISGKKADLVERLEQWLEENA</sequence>
<dbReference type="Proteomes" id="UP001244011">
    <property type="component" value="Unassembled WGS sequence"/>
</dbReference>
<dbReference type="AlphaFoldDB" id="A0AAJ0C1A8"/>
<dbReference type="GO" id="GO:0042162">
    <property type="term" value="F:telomeric DNA binding"/>
    <property type="evidence" value="ECO:0007669"/>
    <property type="project" value="InterPro"/>
</dbReference>
<keyword evidence="13" id="KW-0238">DNA-binding</keyword>
<keyword evidence="14" id="KW-0233">DNA recombination</keyword>
<dbReference type="RefSeq" id="XP_060283065.1">
    <property type="nucleotide sequence ID" value="XM_060428061.1"/>
</dbReference>
<keyword evidence="9" id="KW-0378">Hydrolase</keyword>
<evidence type="ECO:0000256" key="20">
    <source>
        <dbReference type="PIRSR" id="PIRSR003033-1"/>
    </source>
</evidence>
<keyword evidence="24" id="KW-1185">Reference proteome</keyword>
<comment type="caution">
    <text evidence="23">The sequence shown here is derived from an EMBL/GenBank/DDBJ whole genome shotgun (WGS) entry which is preliminary data.</text>
</comment>
<evidence type="ECO:0000256" key="1">
    <source>
        <dbReference type="ARBA" id="ARBA00004123"/>
    </source>
</evidence>
<protein>
    <recommendedName>
        <fullName evidence="5">ATP-dependent DNA helicase II subunit 1</fullName>
        <ecNumber evidence="4">3.6.4.12</ecNumber>
    </recommendedName>
    <alternativeName>
        <fullName evidence="18">ATP-dependent DNA helicase II subunit Ku70</fullName>
    </alternativeName>
</protein>
<evidence type="ECO:0000256" key="14">
    <source>
        <dbReference type="ARBA" id="ARBA00023172"/>
    </source>
</evidence>
<dbReference type="GO" id="GO:0003678">
    <property type="term" value="F:DNA helicase activity"/>
    <property type="evidence" value="ECO:0007669"/>
    <property type="project" value="UniProtKB-EC"/>
</dbReference>
<dbReference type="GO" id="GO:0006303">
    <property type="term" value="P:double-strand break repair via nonhomologous end joining"/>
    <property type="evidence" value="ECO:0007669"/>
    <property type="project" value="InterPro"/>
</dbReference>
<dbReference type="GO" id="GO:0006310">
    <property type="term" value="P:DNA recombination"/>
    <property type="evidence" value="ECO:0007669"/>
    <property type="project" value="UniProtKB-KW"/>
</dbReference>
<dbReference type="Pfam" id="PF03730">
    <property type="entry name" value="Ku_C"/>
    <property type="match status" value="1"/>
</dbReference>
<comment type="function">
    <text evidence="17">Single-stranded DNA-dependent ATP-dependent helicase. Involved in non-homologous end joining (NHEJ) DNA double strand break repair. DNA-binding is sequence-independent but has a high affinity to nicks in double-stranded DNA and to the ends of duplex DNA. Binds to naturally occurring chromosomal ends, and therefore provides chromosomal end protection. Required also for telomere recombination to repair telomeric ends in the absence of telomerase. KU70, of the KU70/KU80 heterodimer, binds to the stem loop of TLC1, the RNA component of telomerase. Involved in telomere maintenance. Interacts with telomeric repeats and subtelomeric sequences thereby controlling telomere length and protecting against subtelomeric rearrangement. Maintains telomeric chromatin, which is involved in silencing the expression of genes located at the telomere. Required for mating-type switching.</text>
</comment>